<evidence type="ECO:0000313" key="3">
    <source>
        <dbReference type="Proteomes" id="UP001174936"/>
    </source>
</evidence>
<name>A0AA39Y4A2_9PEZI</name>
<accession>A0AA39Y4A2</accession>
<feature type="compositionally biased region" description="Basic residues" evidence="1">
    <location>
        <begin position="68"/>
        <end position="86"/>
    </location>
</feature>
<proteinExistence type="predicted"/>
<dbReference type="AlphaFoldDB" id="A0AA39Y4A2"/>
<dbReference type="EMBL" id="JAULSV010000004">
    <property type="protein sequence ID" value="KAK0645678.1"/>
    <property type="molecule type" value="Genomic_DNA"/>
</dbReference>
<feature type="region of interest" description="Disordered" evidence="1">
    <location>
        <begin position="60"/>
        <end position="148"/>
    </location>
</feature>
<keyword evidence="3" id="KW-1185">Reference proteome</keyword>
<dbReference type="Proteomes" id="UP001174936">
    <property type="component" value="Unassembled WGS sequence"/>
</dbReference>
<gene>
    <name evidence="2" type="ORF">B0T16DRAFT_144566</name>
</gene>
<organism evidence="2 3">
    <name type="scientific">Cercophora newfieldiana</name>
    <dbReference type="NCBI Taxonomy" id="92897"/>
    <lineage>
        <taxon>Eukaryota</taxon>
        <taxon>Fungi</taxon>
        <taxon>Dikarya</taxon>
        <taxon>Ascomycota</taxon>
        <taxon>Pezizomycotina</taxon>
        <taxon>Sordariomycetes</taxon>
        <taxon>Sordariomycetidae</taxon>
        <taxon>Sordariales</taxon>
        <taxon>Lasiosphaeriaceae</taxon>
        <taxon>Cercophora</taxon>
    </lineage>
</organism>
<evidence type="ECO:0000256" key="1">
    <source>
        <dbReference type="SAM" id="MobiDB-lite"/>
    </source>
</evidence>
<comment type="caution">
    <text evidence="2">The sequence shown here is derived from an EMBL/GenBank/DDBJ whole genome shotgun (WGS) entry which is preliminary data.</text>
</comment>
<protein>
    <submittedName>
        <fullName evidence="2">Uncharacterized protein</fullName>
    </submittedName>
</protein>
<sequence length="222" mass="24580">MEANFIIHPSRQDECKHAPNSHCLSKWVIATRISSGPTVWNPLPASIFPPPSSRLHLPASIFRTSPHPSHKTGGKKNRTTHPKRSKRLQEGNASEGKTVAKFACQQVGKQASEAPRDCPRRNQGRARRAATSTSGGREHASKKKKENERVGRSTYLPCFIRSAVAPAMQYCPCNLQERVSASVFAVMTCMAGPRPDRFADWPDHLADGTSNMWSTGYRTYAL</sequence>
<evidence type="ECO:0000313" key="2">
    <source>
        <dbReference type="EMBL" id="KAK0645678.1"/>
    </source>
</evidence>
<reference evidence="2" key="1">
    <citation type="submission" date="2023-06" db="EMBL/GenBank/DDBJ databases">
        <title>Genome-scale phylogeny and comparative genomics of the fungal order Sordariales.</title>
        <authorList>
            <consortium name="Lawrence Berkeley National Laboratory"/>
            <person name="Hensen N."/>
            <person name="Bonometti L."/>
            <person name="Westerberg I."/>
            <person name="Brannstrom I.O."/>
            <person name="Guillou S."/>
            <person name="Cros-Aarteil S."/>
            <person name="Calhoun S."/>
            <person name="Haridas S."/>
            <person name="Kuo A."/>
            <person name="Mondo S."/>
            <person name="Pangilinan J."/>
            <person name="Riley R."/>
            <person name="Labutti K."/>
            <person name="Andreopoulos B."/>
            <person name="Lipzen A."/>
            <person name="Chen C."/>
            <person name="Yanf M."/>
            <person name="Daum C."/>
            <person name="Ng V."/>
            <person name="Clum A."/>
            <person name="Steindorff A."/>
            <person name="Ohm R."/>
            <person name="Martin F."/>
            <person name="Silar P."/>
            <person name="Natvig D."/>
            <person name="Lalanne C."/>
            <person name="Gautier V."/>
            <person name="Ament-Velasquez S.L."/>
            <person name="Kruys A."/>
            <person name="Hutchinson M.I."/>
            <person name="Powell A.J."/>
            <person name="Barry K."/>
            <person name="Miller A.N."/>
            <person name="Grigoriev I.V."/>
            <person name="Debuchy R."/>
            <person name="Gladieux P."/>
            <person name="Thoren M.H."/>
            <person name="Johannesson H."/>
        </authorList>
    </citation>
    <scope>NUCLEOTIDE SEQUENCE</scope>
    <source>
        <strain evidence="2">SMH2532-1</strain>
    </source>
</reference>